<comment type="caution">
    <text evidence="2">The sequence shown here is derived from an EMBL/GenBank/DDBJ whole genome shotgun (WGS) entry which is preliminary data.</text>
</comment>
<feature type="domain" description="DUF4007" evidence="1">
    <location>
        <begin position="11"/>
        <end position="295"/>
    </location>
</feature>
<organism evidence="2 3">
    <name type="scientific">Clostridium chromiireducens</name>
    <dbReference type="NCBI Taxonomy" id="225345"/>
    <lineage>
        <taxon>Bacteria</taxon>
        <taxon>Bacillati</taxon>
        <taxon>Bacillota</taxon>
        <taxon>Clostridia</taxon>
        <taxon>Eubacteriales</taxon>
        <taxon>Clostridiaceae</taxon>
        <taxon>Clostridium</taxon>
    </lineage>
</organism>
<evidence type="ECO:0000313" key="3">
    <source>
        <dbReference type="Proteomes" id="UP000191056"/>
    </source>
</evidence>
<evidence type="ECO:0000259" key="1">
    <source>
        <dbReference type="Pfam" id="PF13182"/>
    </source>
</evidence>
<dbReference type="EMBL" id="MZGT01000129">
    <property type="protein sequence ID" value="OPJ55206.1"/>
    <property type="molecule type" value="Genomic_DNA"/>
</dbReference>
<dbReference type="InterPro" id="IPR036390">
    <property type="entry name" value="WH_DNA-bd_sf"/>
</dbReference>
<proteinExistence type="predicted"/>
<dbReference type="RefSeq" id="WP_169896874.1">
    <property type="nucleotide sequence ID" value="NZ_MZGT01000129.1"/>
</dbReference>
<gene>
    <name evidence="2" type="ORF">CLCHR_47110</name>
</gene>
<dbReference type="InterPro" id="IPR025248">
    <property type="entry name" value="DUF4007"/>
</dbReference>
<name>A0A1V4I5G5_9CLOT</name>
<dbReference type="AlphaFoldDB" id="A0A1V4I5G5"/>
<keyword evidence="3" id="KW-1185">Reference proteome</keyword>
<reference evidence="2 3" key="1">
    <citation type="submission" date="2017-03" db="EMBL/GenBank/DDBJ databases">
        <title>Genome sequence of Clostridium chromiireducens DSM 23318.</title>
        <authorList>
            <person name="Poehlein A."/>
            <person name="Daniel R."/>
        </authorList>
    </citation>
    <scope>NUCLEOTIDE SEQUENCE [LARGE SCALE GENOMIC DNA]</scope>
    <source>
        <strain evidence="2 3">DSM 23318</strain>
    </source>
</reference>
<dbReference type="STRING" id="225345.CLCHR_47110"/>
<dbReference type="Pfam" id="PF13182">
    <property type="entry name" value="DUF4007"/>
    <property type="match status" value="1"/>
</dbReference>
<dbReference type="Proteomes" id="UP000191056">
    <property type="component" value="Unassembled WGS sequence"/>
</dbReference>
<dbReference type="SUPFAM" id="SSF46785">
    <property type="entry name" value="Winged helix' DNA-binding domain"/>
    <property type="match status" value="1"/>
</dbReference>
<protein>
    <recommendedName>
        <fullName evidence="1">DUF4007 domain-containing protein</fullName>
    </recommendedName>
</protein>
<evidence type="ECO:0000313" key="2">
    <source>
        <dbReference type="EMBL" id="OPJ55206.1"/>
    </source>
</evidence>
<accession>A0A1V4I5G5</accession>
<sequence length="307" mass="35400">MASNVKIRLKGHESFYIREGWLRKGTRAIQENPYILSDITAAVDELGVGSNMVKAIRYWLQAIGLTVESIGINSKRKQVQREDFGDIILKGDPYFEDLGTLFLLHYKLVSNKESATSWYLFFNKINVTELSKETMFEGIKQELLKMDPTMDISEQSIKDDCTCIIKTYFTEKNDLKDPEDNMVCPFSELGLINKIQVKNKEELINKLTPNRTKLDELIILYVILDNLKGHRSISIKNLIEDENNIGKVFNLDKNSINEYIDILEEKGYIKITRAAGLNMIYPTKLDEVEVLRKYYSGIQESAQDEIF</sequence>